<dbReference type="GO" id="GO:0042158">
    <property type="term" value="P:lipoprotein biosynthetic process"/>
    <property type="evidence" value="ECO:0007669"/>
    <property type="project" value="InterPro"/>
</dbReference>
<dbReference type="Proteomes" id="UP000316714">
    <property type="component" value="Unassembled WGS sequence"/>
</dbReference>
<evidence type="ECO:0000313" key="9">
    <source>
        <dbReference type="Proteomes" id="UP000316714"/>
    </source>
</evidence>
<feature type="transmembrane region" description="Helical" evidence="7">
    <location>
        <begin position="180"/>
        <end position="197"/>
    </location>
</feature>
<accession>A0A5C5V871</accession>
<evidence type="ECO:0000256" key="3">
    <source>
        <dbReference type="ARBA" id="ARBA00022679"/>
    </source>
</evidence>
<name>A0A5C5V871_9BACT</name>
<dbReference type="GO" id="GO:0005886">
    <property type="term" value="C:plasma membrane"/>
    <property type="evidence" value="ECO:0007669"/>
    <property type="project" value="InterPro"/>
</dbReference>
<evidence type="ECO:0000256" key="1">
    <source>
        <dbReference type="ARBA" id="ARBA00007150"/>
    </source>
</evidence>
<evidence type="ECO:0000256" key="2">
    <source>
        <dbReference type="ARBA" id="ARBA00022475"/>
    </source>
</evidence>
<reference evidence="8 9" key="1">
    <citation type="submission" date="2019-02" db="EMBL/GenBank/DDBJ databases">
        <title>Deep-cultivation of Planctomycetes and their phenomic and genomic characterization uncovers novel biology.</title>
        <authorList>
            <person name="Wiegand S."/>
            <person name="Jogler M."/>
            <person name="Boedeker C."/>
            <person name="Pinto D."/>
            <person name="Vollmers J."/>
            <person name="Rivas-Marin E."/>
            <person name="Kohn T."/>
            <person name="Peeters S.H."/>
            <person name="Heuer A."/>
            <person name="Rast P."/>
            <person name="Oberbeckmann S."/>
            <person name="Bunk B."/>
            <person name="Jeske O."/>
            <person name="Meyerdierks A."/>
            <person name="Storesund J.E."/>
            <person name="Kallscheuer N."/>
            <person name="Luecker S."/>
            <person name="Lage O.M."/>
            <person name="Pohl T."/>
            <person name="Merkel B.J."/>
            <person name="Hornburger P."/>
            <person name="Mueller R.-W."/>
            <person name="Bruemmer F."/>
            <person name="Labrenz M."/>
            <person name="Spormann A.M."/>
            <person name="Op Den Camp H."/>
            <person name="Overmann J."/>
            <person name="Amann R."/>
            <person name="Jetten M.S.M."/>
            <person name="Mascher T."/>
            <person name="Medema M.H."/>
            <person name="Devos D.P."/>
            <person name="Kaster A.-K."/>
            <person name="Ovreas L."/>
            <person name="Rohde M."/>
            <person name="Galperin M.Y."/>
            <person name="Jogler C."/>
        </authorList>
    </citation>
    <scope>NUCLEOTIDE SEQUENCE [LARGE SCALE GENOMIC DNA]</scope>
    <source>
        <strain evidence="8 9">KOR34</strain>
    </source>
</reference>
<gene>
    <name evidence="8" type="ORF">KOR34_38080</name>
</gene>
<protein>
    <submittedName>
        <fullName evidence="8">Prolipoprotein diacylglyceryl transferase</fullName>
    </submittedName>
</protein>
<sequence length="240" mass="26023">MLAAFDPIYALIMLAAVVACGALLRRSQSALPLSREERLAIGVGAFCGAMITAKLPFVLSDPAGLASGMAWFADGKTILFGLIGGYMGVEAAKWAFGIRVKTGDSFAAPVALAVAIGRLACFRAGCCFGVPTDLPWGVVFPAQGPEPRHPTQLYEAAFHFACFLALVAMRRRGMFPGQLVKLYILTYLAYRFATEFIRPEARLWLGLTGYQWACLPLAALFLWLWRRDARRPATTAAAPQ</sequence>
<dbReference type="GO" id="GO:0008961">
    <property type="term" value="F:phosphatidylglycerol-prolipoprotein diacylglyceryl transferase activity"/>
    <property type="evidence" value="ECO:0007669"/>
    <property type="project" value="InterPro"/>
</dbReference>
<dbReference type="EMBL" id="SIHJ01000002">
    <property type="protein sequence ID" value="TWT33972.1"/>
    <property type="molecule type" value="Genomic_DNA"/>
</dbReference>
<keyword evidence="2" id="KW-1003">Cell membrane</keyword>
<proteinExistence type="inferred from homology"/>
<dbReference type="OrthoDB" id="871140at2"/>
<evidence type="ECO:0000256" key="5">
    <source>
        <dbReference type="ARBA" id="ARBA00022989"/>
    </source>
</evidence>
<evidence type="ECO:0000256" key="7">
    <source>
        <dbReference type="SAM" id="Phobius"/>
    </source>
</evidence>
<dbReference type="InterPro" id="IPR001640">
    <property type="entry name" value="Lgt"/>
</dbReference>
<evidence type="ECO:0000313" key="8">
    <source>
        <dbReference type="EMBL" id="TWT33972.1"/>
    </source>
</evidence>
<feature type="transmembrane region" description="Helical" evidence="7">
    <location>
        <begin position="6"/>
        <end position="27"/>
    </location>
</feature>
<feature type="transmembrane region" description="Helical" evidence="7">
    <location>
        <begin position="39"/>
        <end position="58"/>
    </location>
</feature>
<evidence type="ECO:0000256" key="6">
    <source>
        <dbReference type="ARBA" id="ARBA00023136"/>
    </source>
</evidence>
<keyword evidence="6 7" id="KW-0472">Membrane</keyword>
<dbReference type="PANTHER" id="PTHR30589">
    <property type="entry name" value="PROLIPOPROTEIN DIACYLGLYCERYL TRANSFERASE"/>
    <property type="match status" value="1"/>
</dbReference>
<keyword evidence="8" id="KW-0449">Lipoprotein</keyword>
<feature type="transmembrane region" description="Helical" evidence="7">
    <location>
        <begin position="203"/>
        <end position="225"/>
    </location>
</feature>
<keyword evidence="9" id="KW-1185">Reference proteome</keyword>
<dbReference type="AlphaFoldDB" id="A0A5C5V871"/>
<keyword evidence="3 8" id="KW-0808">Transferase</keyword>
<keyword evidence="4 7" id="KW-0812">Transmembrane</keyword>
<organism evidence="8 9">
    <name type="scientific">Posidoniimonas corsicana</name>
    <dbReference type="NCBI Taxonomy" id="1938618"/>
    <lineage>
        <taxon>Bacteria</taxon>
        <taxon>Pseudomonadati</taxon>
        <taxon>Planctomycetota</taxon>
        <taxon>Planctomycetia</taxon>
        <taxon>Pirellulales</taxon>
        <taxon>Lacipirellulaceae</taxon>
        <taxon>Posidoniimonas</taxon>
    </lineage>
</organism>
<comment type="caution">
    <text evidence="8">The sequence shown here is derived from an EMBL/GenBank/DDBJ whole genome shotgun (WGS) entry which is preliminary data.</text>
</comment>
<evidence type="ECO:0000256" key="4">
    <source>
        <dbReference type="ARBA" id="ARBA00022692"/>
    </source>
</evidence>
<dbReference type="PANTHER" id="PTHR30589:SF0">
    <property type="entry name" value="PHOSPHATIDYLGLYCEROL--PROLIPOPROTEIN DIACYLGLYCERYL TRANSFERASE"/>
    <property type="match status" value="1"/>
</dbReference>
<feature type="transmembrane region" description="Helical" evidence="7">
    <location>
        <begin position="78"/>
        <end position="96"/>
    </location>
</feature>
<keyword evidence="5 7" id="KW-1133">Transmembrane helix</keyword>
<comment type="similarity">
    <text evidence="1">Belongs to the Lgt family.</text>
</comment>
<dbReference type="RefSeq" id="WP_146567031.1">
    <property type="nucleotide sequence ID" value="NZ_SIHJ01000002.1"/>
</dbReference>
<dbReference type="Pfam" id="PF01790">
    <property type="entry name" value="LGT"/>
    <property type="match status" value="1"/>
</dbReference>